<feature type="domain" description="ABC transmembrane type-1" evidence="14">
    <location>
        <begin position="891"/>
        <end position="1165"/>
    </location>
</feature>
<sequence>MDAVLRSLANASETPDNFFGPALQGHDIGFDFTLLFEKTILSILPSTLFLIYAPLRAYWLRSEQEKAKWSRLAMGKQLLYILLFVTQLSLLMFATSHGIAGSQLAIAAHTLLVTVVLASSGLSLLEHVRSPRSSDAINVYLFFSTIFDAVQVRTSWIRPLPTTESVAASVCLAVKAALLIAEAQNKIAWLMEDYRSLAPETISGVYARRVFWWLNGLMYRGYRATFRPVDLMAIKEDFGSKRLLAALQPKFDDEPLLRVCLRAFKLDVAFLVVPRTVMLALSYTQPFLFQAIIAHLDEPSERRDLNVGYGLIAATGLLYSSLAISKTYYQHKTYQLVVKVRGTLVSMLYAHTLESAPGALNDRAPITLMSVDVDGVTDVVPVYNEIWAGTVEVGIAVYLLQRQLGVVWVVPFGVSFLSSGLAVYLSRQMGPRQAKWNVVTQERVSATSTILDFIKSIKMMGFSEYVIRDIQALRDKEIRSFKVFRRFTVFLNALANLPFYAGPVLTFAVFALLGKGSFTIERAFTSLTLISLLEMSTLKFIASLPQVSSAAGCLKRLENFFSEVHPLKSILSPTALDPNENESLEGSEPRVETGNNGQQALFSVQDVILKTGAKTNSFSLRDVNLSIYRGQFVGITGPAGCGKTTLIKALLNRLLVIEGRYVQRPNESIMYCAQTPWIPSGSVRDVINGQTQPDEKWYSKVIDACGLTEDFKSLNAADQTDVGSQGTNLSGGQKQRVALARALFSRQKIFILDDILSGMDAHTAAHICRAVFGAEGLLRDLGATVIVASHARQSILLISTVIRQFTLDGHVEQLQAPQDIIAETEPSSRLTQLTRAVENGANANREDPKMASIVQPEETDTARHTGDWTIYKHYIQSVGWWRIGLLAASHLLNAALDNFPTIWLKQWSSFAQTPNTPDRTTFYLSIYGVAALLGLICLLFGIWFIYMVMIPAAGKNMHNTLLGTVIHAKQSFHDTTPAGATLNRFTQDMQHIDRDVPSATLRCMHATVECLAAFVLLSISASYTAALIPLLLVALYYLQKFYLRTSRQLRLLDIEARAPLFTVFQETVDGLDTIVPLGWCTKWSEILFTTLDASQKPYYLLFCIQRWLILVLGFMVAAMATVLVTFAIQVKGLSSAGSVGVGLIALLNFNDRLTLLIVEWTTLETSLGAIARLKAFSHDTAVEEDAADAVVSNQWPSQGSVEFRNLSAKYRDDVPPVLNDLSFTIPSGSTCAIVGRTGSGKSSTLSVLLRLLTPSSGSILIDGHPHTSIPLQKLRSRVTCLPQQPYLLPGSLRRNLDPDAHQTDGDLHSALVRVGLWPIFVASARSPSLSPVLDHPLNPTALSPGQTQLLVLARTLLIRPRPKILVLDEVTSSLDDASEEVMQRLLREEFVEEQCTVVAVAHRLRGVMDFGQVVVLGGGRVVERGVPRVLVGRKGSVFAGMCGEQGITA</sequence>
<dbReference type="InterPro" id="IPR003593">
    <property type="entry name" value="AAA+_ATPase"/>
</dbReference>
<evidence type="ECO:0000256" key="8">
    <source>
        <dbReference type="ARBA" id="ARBA00022989"/>
    </source>
</evidence>
<evidence type="ECO:0000256" key="5">
    <source>
        <dbReference type="ARBA" id="ARBA00022692"/>
    </source>
</evidence>
<keyword evidence="9 12" id="KW-0472">Membrane</keyword>
<dbReference type="InterPro" id="IPR017871">
    <property type="entry name" value="ABC_transporter-like_CS"/>
</dbReference>
<keyword evidence="5 12" id="KW-0812">Transmembrane</keyword>
<keyword evidence="10" id="KW-0325">Glycoprotein</keyword>
<comment type="similarity">
    <text evidence="2">Belongs to the ABC transporter superfamily. ABCC family. Conjugate transporter (TC 3.A.1.208) subfamily.</text>
</comment>
<evidence type="ECO:0000256" key="11">
    <source>
        <dbReference type="SAM" id="MobiDB-lite"/>
    </source>
</evidence>
<dbReference type="CDD" id="cd18579">
    <property type="entry name" value="ABC_6TM_ABCC_D1"/>
    <property type="match status" value="1"/>
</dbReference>
<feature type="transmembrane region" description="Helical" evidence="12">
    <location>
        <begin position="106"/>
        <end position="125"/>
    </location>
</feature>
<dbReference type="SUPFAM" id="SSF90123">
    <property type="entry name" value="ABC transporter transmembrane region"/>
    <property type="match status" value="2"/>
</dbReference>
<feature type="transmembrane region" description="Helical" evidence="12">
    <location>
        <begin position="1107"/>
        <end position="1128"/>
    </location>
</feature>
<dbReference type="FunFam" id="1.20.1560.10:FF:000066">
    <property type="entry name" value="ABC multidrug transporter (Eurofung)"/>
    <property type="match status" value="1"/>
</dbReference>
<evidence type="ECO:0000256" key="7">
    <source>
        <dbReference type="ARBA" id="ARBA00022840"/>
    </source>
</evidence>
<dbReference type="FunFam" id="1.20.1560.10:FF:000055">
    <property type="entry name" value="ABC multidrug transporter (Eurofung)"/>
    <property type="match status" value="1"/>
</dbReference>
<evidence type="ECO:0000256" key="1">
    <source>
        <dbReference type="ARBA" id="ARBA00004651"/>
    </source>
</evidence>
<dbReference type="PANTHER" id="PTHR24223">
    <property type="entry name" value="ATP-BINDING CASSETTE SUB-FAMILY C"/>
    <property type="match status" value="1"/>
</dbReference>
<evidence type="ECO:0000256" key="10">
    <source>
        <dbReference type="ARBA" id="ARBA00023180"/>
    </source>
</evidence>
<proteinExistence type="inferred from homology"/>
<dbReference type="SMART" id="SM00382">
    <property type="entry name" value="AAA"/>
    <property type="match status" value="2"/>
</dbReference>
<dbReference type="InterPro" id="IPR044746">
    <property type="entry name" value="ABCC_6TM_D1"/>
</dbReference>
<evidence type="ECO:0000256" key="3">
    <source>
        <dbReference type="ARBA" id="ARBA00022448"/>
    </source>
</evidence>
<dbReference type="Proteomes" id="UP000756921">
    <property type="component" value="Unassembled WGS sequence"/>
</dbReference>
<protein>
    <submittedName>
        <fullName evidence="15">ABC transporter</fullName>
    </submittedName>
</protein>
<dbReference type="FunFam" id="3.40.50.300:FF:002145">
    <property type="entry name" value="ABC transporter (MsbA subfamily)"/>
    <property type="match status" value="1"/>
</dbReference>
<feature type="transmembrane region" description="Helical" evidence="12">
    <location>
        <begin position="922"/>
        <end position="948"/>
    </location>
</feature>
<dbReference type="InterPro" id="IPR027417">
    <property type="entry name" value="P-loop_NTPase"/>
</dbReference>
<dbReference type="InterPro" id="IPR036640">
    <property type="entry name" value="ABC1_TM_sf"/>
</dbReference>
<reference evidence="15" key="1">
    <citation type="journal article" date="2020" name="Mol. Plant Microbe Interact.">
        <title>Genome Sequence of the Biocontrol Agent Coniothyrium minitans strain Conio (IMI 134523).</title>
        <authorList>
            <person name="Patel D."/>
            <person name="Shittu T.A."/>
            <person name="Baroncelli R."/>
            <person name="Muthumeenakshi S."/>
            <person name="Osborne T.H."/>
            <person name="Janganan T.K."/>
            <person name="Sreenivasaprasad S."/>
        </authorList>
    </citation>
    <scope>NUCLEOTIDE SEQUENCE</scope>
    <source>
        <strain evidence="15">Conio</strain>
    </source>
</reference>
<dbReference type="Pfam" id="PF24357">
    <property type="entry name" value="TMD0_ABC"/>
    <property type="match status" value="1"/>
</dbReference>
<feature type="transmembrane region" description="Helical" evidence="12">
    <location>
        <begin position="40"/>
        <end position="59"/>
    </location>
</feature>
<feature type="transmembrane region" description="Helical" evidence="12">
    <location>
        <begin position="305"/>
        <end position="324"/>
    </location>
</feature>
<dbReference type="PROSITE" id="PS50893">
    <property type="entry name" value="ABC_TRANSPORTER_2"/>
    <property type="match status" value="2"/>
</dbReference>
<dbReference type="EMBL" id="WJXW01000007">
    <property type="protein sequence ID" value="KAF9734601.1"/>
    <property type="molecule type" value="Genomic_DNA"/>
</dbReference>
<keyword evidence="8 12" id="KW-1133">Transmembrane helix</keyword>
<dbReference type="Gene3D" id="3.40.50.300">
    <property type="entry name" value="P-loop containing nucleotide triphosphate hydrolases"/>
    <property type="match status" value="2"/>
</dbReference>
<feature type="transmembrane region" description="Helical" evidence="12">
    <location>
        <begin position="1011"/>
        <end position="1038"/>
    </location>
</feature>
<dbReference type="InterPro" id="IPR050173">
    <property type="entry name" value="ABC_transporter_C-like"/>
</dbReference>
<dbReference type="GO" id="GO:0140359">
    <property type="term" value="F:ABC-type transporter activity"/>
    <property type="evidence" value="ECO:0007669"/>
    <property type="project" value="InterPro"/>
</dbReference>
<keyword evidence="4" id="KW-1003">Cell membrane</keyword>
<evidence type="ECO:0000259" key="13">
    <source>
        <dbReference type="PROSITE" id="PS50893"/>
    </source>
</evidence>
<feature type="domain" description="ABC transmembrane type-1" evidence="14">
    <location>
        <begin position="280"/>
        <end position="549"/>
    </location>
</feature>
<feature type="transmembrane region" description="Helical" evidence="12">
    <location>
        <begin position="489"/>
        <end position="513"/>
    </location>
</feature>
<dbReference type="PANTHER" id="PTHR24223:SF399">
    <property type="entry name" value="ABC TRANSPORTER ATNG"/>
    <property type="match status" value="1"/>
</dbReference>
<dbReference type="InterPro" id="IPR056227">
    <property type="entry name" value="TMD0_ABC"/>
</dbReference>
<accession>A0A9P6GF94</accession>
<evidence type="ECO:0000259" key="14">
    <source>
        <dbReference type="PROSITE" id="PS50929"/>
    </source>
</evidence>
<evidence type="ECO:0000256" key="4">
    <source>
        <dbReference type="ARBA" id="ARBA00022475"/>
    </source>
</evidence>
<keyword evidence="16" id="KW-1185">Reference proteome</keyword>
<evidence type="ECO:0000256" key="6">
    <source>
        <dbReference type="ARBA" id="ARBA00022741"/>
    </source>
</evidence>
<dbReference type="CDD" id="cd18580">
    <property type="entry name" value="ABC_6TM_ABCC_D2"/>
    <property type="match status" value="1"/>
</dbReference>
<feature type="transmembrane region" description="Helical" evidence="12">
    <location>
        <begin position="268"/>
        <end position="293"/>
    </location>
</feature>
<evidence type="ECO:0000313" key="15">
    <source>
        <dbReference type="EMBL" id="KAF9734601.1"/>
    </source>
</evidence>
<dbReference type="InterPro" id="IPR003439">
    <property type="entry name" value="ABC_transporter-like_ATP-bd"/>
</dbReference>
<dbReference type="GO" id="GO:0005886">
    <property type="term" value="C:plasma membrane"/>
    <property type="evidence" value="ECO:0007669"/>
    <property type="project" value="UniProtKB-SubCell"/>
</dbReference>
<organism evidence="15 16">
    <name type="scientific">Paraphaeosphaeria minitans</name>
    <dbReference type="NCBI Taxonomy" id="565426"/>
    <lineage>
        <taxon>Eukaryota</taxon>
        <taxon>Fungi</taxon>
        <taxon>Dikarya</taxon>
        <taxon>Ascomycota</taxon>
        <taxon>Pezizomycotina</taxon>
        <taxon>Dothideomycetes</taxon>
        <taxon>Pleosporomycetidae</taxon>
        <taxon>Pleosporales</taxon>
        <taxon>Massarineae</taxon>
        <taxon>Didymosphaeriaceae</taxon>
        <taxon>Paraphaeosphaeria</taxon>
    </lineage>
</organism>
<dbReference type="SUPFAM" id="SSF52540">
    <property type="entry name" value="P-loop containing nucleoside triphosphate hydrolases"/>
    <property type="match status" value="2"/>
</dbReference>
<keyword evidence="6" id="KW-0547">Nucleotide-binding</keyword>
<dbReference type="Pfam" id="PF00664">
    <property type="entry name" value="ABC_membrane"/>
    <property type="match status" value="2"/>
</dbReference>
<dbReference type="InterPro" id="IPR044726">
    <property type="entry name" value="ABCC_6TM_D2"/>
</dbReference>
<dbReference type="GO" id="GO:0016887">
    <property type="term" value="F:ATP hydrolysis activity"/>
    <property type="evidence" value="ECO:0007669"/>
    <property type="project" value="InterPro"/>
</dbReference>
<dbReference type="PROSITE" id="PS00211">
    <property type="entry name" value="ABC_TRANSPORTER_1"/>
    <property type="match status" value="1"/>
</dbReference>
<evidence type="ECO:0000313" key="16">
    <source>
        <dbReference type="Proteomes" id="UP000756921"/>
    </source>
</evidence>
<comment type="subcellular location">
    <subcellularLocation>
        <location evidence="1">Cell membrane</location>
        <topology evidence="1">Multi-pass membrane protein</topology>
    </subcellularLocation>
</comment>
<dbReference type="OrthoDB" id="6500128at2759"/>
<feature type="domain" description="ABC transporter" evidence="13">
    <location>
        <begin position="602"/>
        <end position="833"/>
    </location>
</feature>
<comment type="caution">
    <text evidence="15">The sequence shown here is derived from an EMBL/GenBank/DDBJ whole genome shotgun (WGS) entry which is preliminary data.</text>
</comment>
<keyword evidence="7" id="KW-0067">ATP-binding</keyword>
<feature type="domain" description="ABC transporter" evidence="13">
    <location>
        <begin position="1201"/>
        <end position="1443"/>
    </location>
</feature>
<evidence type="ECO:0000256" key="9">
    <source>
        <dbReference type="ARBA" id="ARBA00023136"/>
    </source>
</evidence>
<feature type="transmembrane region" description="Helical" evidence="12">
    <location>
        <begin position="79"/>
        <end position="100"/>
    </location>
</feature>
<feature type="transmembrane region" description="Helical" evidence="12">
    <location>
        <begin position="406"/>
        <end position="425"/>
    </location>
</feature>
<name>A0A9P6GF94_9PLEO</name>
<dbReference type="PROSITE" id="PS50929">
    <property type="entry name" value="ABC_TM1F"/>
    <property type="match status" value="2"/>
</dbReference>
<evidence type="ECO:0000256" key="12">
    <source>
        <dbReference type="SAM" id="Phobius"/>
    </source>
</evidence>
<dbReference type="Gene3D" id="1.20.1560.10">
    <property type="entry name" value="ABC transporter type 1, transmembrane domain"/>
    <property type="match status" value="2"/>
</dbReference>
<gene>
    <name evidence="15" type="ORF">PMIN01_07504</name>
</gene>
<dbReference type="GO" id="GO:0005524">
    <property type="term" value="F:ATP binding"/>
    <property type="evidence" value="ECO:0007669"/>
    <property type="project" value="UniProtKB-KW"/>
</dbReference>
<dbReference type="InterPro" id="IPR011527">
    <property type="entry name" value="ABC1_TM_dom"/>
</dbReference>
<evidence type="ECO:0000256" key="2">
    <source>
        <dbReference type="ARBA" id="ARBA00009726"/>
    </source>
</evidence>
<keyword evidence="3" id="KW-0813">Transport</keyword>
<dbReference type="Pfam" id="PF00005">
    <property type="entry name" value="ABC_tran"/>
    <property type="match status" value="2"/>
</dbReference>
<feature type="region of interest" description="Disordered" evidence="11">
    <location>
        <begin position="572"/>
        <end position="595"/>
    </location>
</feature>